<accession>A0AC35UA71</accession>
<evidence type="ECO:0000313" key="2">
    <source>
        <dbReference type="WBParaSite" id="RSKR_0000954500.1"/>
    </source>
</evidence>
<proteinExistence type="predicted"/>
<sequence>MTITKVGIIGYGHLGKFLEEHLKKDSNFEIVNIWNRTTTPNILPLEEITAENLVGIDLIVEVCHPDITKKYGQTILKSCNLFIGSPTALADRDTEEMIRHSASINSKSVFVPTGALWAAEDITKMAELGQLQQLTITMTKHPSSFKVLGSLKPIVEEALAKNAYTVLFEGSVRDLCPLAPNNVNTMAGAVLAAHNLGFDKVKGKLIADPAMTDWHIVEIEAIGEGGFKVYVKRENPAKPGAVTGRVFLNALN</sequence>
<evidence type="ECO:0000313" key="1">
    <source>
        <dbReference type="Proteomes" id="UP000095286"/>
    </source>
</evidence>
<reference evidence="2" key="1">
    <citation type="submission" date="2016-11" db="UniProtKB">
        <authorList>
            <consortium name="WormBaseParasite"/>
        </authorList>
    </citation>
    <scope>IDENTIFICATION</scope>
    <source>
        <strain evidence="2">KR3021</strain>
    </source>
</reference>
<protein>
    <submittedName>
        <fullName evidence="2">Aspartate dehydrogenase domain-containing protein</fullName>
    </submittedName>
</protein>
<name>A0AC35UA71_9BILA</name>
<organism evidence="1 2">
    <name type="scientific">Rhabditophanes sp. KR3021</name>
    <dbReference type="NCBI Taxonomy" id="114890"/>
    <lineage>
        <taxon>Eukaryota</taxon>
        <taxon>Metazoa</taxon>
        <taxon>Ecdysozoa</taxon>
        <taxon>Nematoda</taxon>
        <taxon>Chromadorea</taxon>
        <taxon>Rhabditida</taxon>
        <taxon>Tylenchina</taxon>
        <taxon>Panagrolaimomorpha</taxon>
        <taxon>Strongyloidoidea</taxon>
        <taxon>Alloionematidae</taxon>
        <taxon>Rhabditophanes</taxon>
    </lineage>
</organism>
<dbReference type="Proteomes" id="UP000095286">
    <property type="component" value="Unplaced"/>
</dbReference>
<dbReference type="WBParaSite" id="RSKR_0000954500.1">
    <property type="protein sequence ID" value="RSKR_0000954500.1"/>
    <property type="gene ID" value="RSKR_0000954500"/>
</dbReference>